<evidence type="ECO:0000259" key="19">
    <source>
        <dbReference type="PROSITE" id="PS51562"/>
    </source>
</evidence>
<feature type="binding site" evidence="17">
    <location>
        <begin position="194"/>
        <end position="195"/>
    </location>
    <ligand>
        <name>mRNA</name>
        <dbReference type="ChEBI" id="CHEBI:33699"/>
    </ligand>
</feature>
<dbReference type="GO" id="GO:0004482">
    <property type="term" value="F:mRNA 5'-cap (guanine-N7-)-methyltransferase activity"/>
    <property type="evidence" value="ECO:0007669"/>
    <property type="project" value="UniProtKB-EC"/>
</dbReference>
<protein>
    <recommendedName>
        <fullName evidence="14 15">mRNA cap guanine-N(7) methyltransferase</fullName>
        <ecNumber evidence="3 15">2.1.1.56</ecNumber>
    </recommendedName>
    <alternativeName>
        <fullName evidence="11 15">mRNA (guanine-N(7))-methyltransferase</fullName>
    </alternativeName>
    <alternativeName>
        <fullName evidence="12 15">mRNA cap methyltransferase</fullName>
    </alternativeName>
</protein>
<evidence type="ECO:0000256" key="7">
    <source>
        <dbReference type="ARBA" id="ARBA00022691"/>
    </source>
</evidence>
<feature type="site" description="mRNA cap binding" evidence="17">
    <location>
        <position position="219"/>
    </location>
</feature>
<evidence type="ECO:0000256" key="1">
    <source>
        <dbReference type="ARBA" id="ARBA00003378"/>
    </source>
</evidence>
<feature type="domain" description="MRNA cap 0 methyltransferase" evidence="19">
    <location>
        <begin position="185"/>
        <end position="465"/>
    </location>
</feature>
<keyword evidence="10 15" id="KW-0539">Nucleus</keyword>
<dbReference type="PIRSF" id="PIRSF028762">
    <property type="entry name" value="ABD1"/>
    <property type="match status" value="1"/>
</dbReference>
<evidence type="ECO:0000313" key="21">
    <source>
        <dbReference type="Proteomes" id="UP000774326"/>
    </source>
</evidence>
<dbReference type="SUPFAM" id="SSF53335">
    <property type="entry name" value="S-adenosyl-L-methionine-dependent methyltransferases"/>
    <property type="match status" value="1"/>
</dbReference>
<feature type="site" description="mRNA cap binding" evidence="17">
    <location>
        <position position="457"/>
    </location>
</feature>
<dbReference type="PROSITE" id="PS51562">
    <property type="entry name" value="RNA_CAP0_MT"/>
    <property type="match status" value="1"/>
</dbReference>
<dbReference type="AlphaFoldDB" id="A0A9P8Q435"/>
<feature type="binding site" evidence="16">
    <location>
        <position position="238"/>
    </location>
    <ligand>
        <name>S-adenosyl-L-methionine</name>
        <dbReference type="ChEBI" id="CHEBI:59789"/>
    </ligand>
</feature>
<dbReference type="Proteomes" id="UP000774326">
    <property type="component" value="Unassembled WGS sequence"/>
</dbReference>
<organism evidence="20 21">
    <name type="scientific">Wickerhamomyces pijperi</name>
    <name type="common">Yeast</name>
    <name type="synonym">Pichia pijperi</name>
    <dbReference type="NCBI Taxonomy" id="599730"/>
    <lineage>
        <taxon>Eukaryota</taxon>
        <taxon>Fungi</taxon>
        <taxon>Dikarya</taxon>
        <taxon>Ascomycota</taxon>
        <taxon>Saccharomycotina</taxon>
        <taxon>Saccharomycetes</taxon>
        <taxon>Phaffomycetales</taxon>
        <taxon>Wickerhamomycetaceae</taxon>
        <taxon>Wickerhamomyces</taxon>
    </lineage>
</organism>
<keyword evidence="8 15" id="KW-0694">RNA-binding</keyword>
<feature type="region of interest" description="Disordered" evidence="18">
    <location>
        <begin position="1"/>
        <end position="97"/>
    </location>
</feature>
<dbReference type="InterPro" id="IPR004971">
    <property type="entry name" value="mRNA_G-N7_MeTrfase_dom"/>
</dbReference>
<comment type="caution">
    <text evidence="20">The sequence shown here is derived from an EMBL/GenBank/DDBJ whole genome shotgun (WGS) entry which is preliminary data.</text>
</comment>
<dbReference type="PANTHER" id="PTHR12189:SF2">
    <property type="entry name" value="MRNA CAP GUANINE-N7 METHYLTRANSFERASE"/>
    <property type="match status" value="1"/>
</dbReference>
<evidence type="ECO:0000256" key="10">
    <source>
        <dbReference type="ARBA" id="ARBA00023242"/>
    </source>
</evidence>
<dbReference type="PANTHER" id="PTHR12189">
    <property type="entry name" value="MRNA GUANINE-7- METHYLTRANSFERASE"/>
    <property type="match status" value="1"/>
</dbReference>
<comment type="function">
    <text evidence="1">Responsible for methylating the 5'-cap structure of mRNAs.</text>
</comment>
<accession>A0A9P8Q435</accession>
<feature type="binding site" evidence="16">
    <location>
        <position position="198"/>
    </location>
    <ligand>
        <name>S-adenosyl-L-methionine</name>
        <dbReference type="ChEBI" id="CHEBI:59789"/>
    </ligand>
</feature>
<evidence type="ECO:0000256" key="14">
    <source>
        <dbReference type="ARBA" id="ARBA00049739"/>
    </source>
</evidence>
<dbReference type="EMBL" id="JAEUBG010003417">
    <property type="protein sequence ID" value="KAH3682752.1"/>
    <property type="molecule type" value="Genomic_DNA"/>
</dbReference>
<feature type="compositionally biased region" description="Low complexity" evidence="18">
    <location>
        <begin position="80"/>
        <end position="92"/>
    </location>
</feature>
<keyword evidence="6 15" id="KW-0808">Transferase</keyword>
<sequence length="465" mass="52911">MAEEDSKSETSTVESNPLPTFQESEEAPAPSNDEPLSASSASTTSDTKEAQRTSTNPLKRPQENSNRTSAYSSRFRDHNNNVNPYARNNNNNDQRQGYSRASYYEPAKRAKVDDTPMHPMRQAMLAKQPSSSTSTSTASKPNVADYERDTEEAEIARKSSNLDTTIRSHYNMRSWESRRSDRNKSPIIKLKHFNNAIKYMLIGNYTKPGDRVLDLGCGKGGDINKWEMAKVGEYVGIDISDASIKEAVSRYNRNGLSFPVTYVTGDAFGTALNIVLKDYPGILTPGFDVVSMQFCLHYGFENEEKAKRMIENVARSLKQGGKFIGTIPNYDFFRFKLKRLPEGEKSFGNSLYRVTFLEPPPRDGRFPSHYGNVYDYYLKDAIDNVPEYVVPFEVLRGLCEDYGLKLVEKLEFNDFFTKNIKEWYNKLNPKIIEGMRRRKDNNLGVEGDEAEATANFYLTFVFEKL</sequence>
<dbReference type="Gene3D" id="3.40.50.150">
    <property type="entry name" value="Vaccinia Virus protein VP39"/>
    <property type="match status" value="1"/>
</dbReference>
<keyword evidence="4 15" id="KW-0489">Methyltransferase</keyword>
<gene>
    <name evidence="20" type="ORF">WICPIJ_006287</name>
</gene>
<evidence type="ECO:0000256" key="6">
    <source>
        <dbReference type="ARBA" id="ARBA00022679"/>
    </source>
</evidence>
<feature type="compositionally biased region" description="Polar residues" evidence="18">
    <location>
        <begin position="52"/>
        <end position="72"/>
    </location>
</feature>
<feature type="site" description="mRNA cap binding" evidence="17">
    <location>
        <position position="250"/>
    </location>
</feature>
<name>A0A9P8Q435_WICPI</name>
<feature type="site" description="mRNA cap binding" evidence="17">
    <location>
        <position position="387"/>
    </location>
</feature>
<evidence type="ECO:0000256" key="2">
    <source>
        <dbReference type="ARBA" id="ARBA00004123"/>
    </source>
</evidence>
<evidence type="ECO:0000256" key="17">
    <source>
        <dbReference type="PIRSR" id="PIRSR028762-2"/>
    </source>
</evidence>
<feature type="compositionally biased region" description="Polar residues" evidence="18">
    <location>
        <begin position="9"/>
        <end position="22"/>
    </location>
</feature>
<feature type="site" description="mRNA cap binding" evidence="17">
    <location>
        <position position="297"/>
    </location>
</feature>
<evidence type="ECO:0000256" key="11">
    <source>
        <dbReference type="ARBA" id="ARBA00032772"/>
    </source>
</evidence>
<dbReference type="OrthoDB" id="10248867at2759"/>
<evidence type="ECO:0000256" key="16">
    <source>
        <dbReference type="PIRSR" id="PIRSR028762-1"/>
    </source>
</evidence>
<feature type="region of interest" description="Disordered" evidence="18">
    <location>
        <begin position="124"/>
        <end position="160"/>
    </location>
</feature>
<evidence type="ECO:0000256" key="13">
    <source>
        <dbReference type="ARBA" id="ARBA00044712"/>
    </source>
</evidence>
<keyword evidence="21" id="KW-1185">Reference proteome</keyword>
<feature type="binding site" evidence="16">
    <location>
        <position position="266"/>
    </location>
    <ligand>
        <name>S-adenosyl-L-methionine</name>
        <dbReference type="ChEBI" id="CHEBI:59789"/>
    </ligand>
</feature>
<keyword evidence="9 15" id="KW-0506">mRNA capping</keyword>
<comment type="subcellular location">
    <subcellularLocation>
        <location evidence="2 15">Nucleus</location>
    </subcellularLocation>
</comment>
<evidence type="ECO:0000256" key="3">
    <source>
        <dbReference type="ARBA" id="ARBA00011926"/>
    </source>
</evidence>
<dbReference type="InterPro" id="IPR039753">
    <property type="entry name" value="RG7MT1"/>
</dbReference>
<evidence type="ECO:0000256" key="4">
    <source>
        <dbReference type="ARBA" id="ARBA00022603"/>
    </source>
</evidence>
<reference evidence="20" key="1">
    <citation type="journal article" date="2021" name="Open Biol.">
        <title>Shared evolutionary footprints suggest mitochondrial oxidative damage underlies multiple complex I losses in fungi.</title>
        <authorList>
            <person name="Schikora-Tamarit M.A."/>
            <person name="Marcet-Houben M."/>
            <person name="Nosek J."/>
            <person name="Gabaldon T."/>
        </authorList>
    </citation>
    <scope>NUCLEOTIDE SEQUENCE</scope>
    <source>
        <strain evidence="20">CBS2887</strain>
    </source>
</reference>
<dbReference type="InterPro" id="IPR029063">
    <property type="entry name" value="SAM-dependent_MTases_sf"/>
</dbReference>
<evidence type="ECO:0000256" key="9">
    <source>
        <dbReference type="ARBA" id="ARBA00023042"/>
    </source>
</evidence>
<proteinExistence type="inferred from homology"/>
<keyword evidence="5 15" id="KW-0507">mRNA processing</keyword>
<feature type="compositionally biased region" description="Low complexity" evidence="18">
    <location>
        <begin position="130"/>
        <end position="139"/>
    </location>
</feature>
<dbReference type="Pfam" id="PF03291">
    <property type="entry name" value="mRNA_G-N7_MeTrfase"/>
    <property type="match status" value="1"/>
</dbReference>
<comment type="similarity">
    <text evidence="15">Belongs to the class I-like SAM-binding methyltransferase superfamily. mRNA cap 0 methyltransferase family.</text>
</comment>
<evidence type="ECO:0000256" key="15">
    <source>
        <dbReference type="PIRNR" id="PIRNR028762"/>
    </source>
</evidence>
<dbReference type="CDD" id="cd02440">
    <property type="entry name" value="AdoMet_MTases"/>
    <property type="match status" value="1"/>
</dbReference>
<feature type="binding site" evidence="16">
    <location>
        <position position="293"/>
    </location>
    <ligand>
        <name>S-adenosyl-L-methionine</name>
        <dbReference type="ChEBI" id="CHEBI:59789"/>
    </ligand>
</feature>
<dbReference type="GO" id="GO:0003723">
    <property type="term" value="F:RNA binding"/>
    <property type="evidence" value="ECO:0007669"/>
    <property type="project" value="UniProtKB-KW"/>
</dbReference>
<evidence type="ECO:0000256" key="12">
    <source>
        <dbReference type="ARBA" id="ARBA00033387"/>
    </source>
</evidence>
<reference evidence="20" key="2">
    <citation type="submission" date="2021-01" db="EMBL/GenBank/DDBJ databases">
        <authorList>
            <person name="Schikora-Tamarit M.A."/>
        </authorList>
    </citation>
    <scope>NUCLEOTIDE SEQUENCE</scope>
    <source>
        <strain evidence="20">CBS2887</strain>
    </source>
</reference>
<feature type="binding site" evidence="16">
    <location>
        <position position="216"/>
    </location>
    <ligand>
        <name>S-adenosyl-L-methionine</name>
        <dbReference type="ChEBI" id="CHEBI:59789"/>
    </ligand>
</feature>
<dbReference type="InterPro" id="IPR016899">
    <property type="entry name" value="mRNA_G-N7_MeTrfase_euk"/>
</dbReference>
<dbReference type="GO" id="GO:0005634">
    <property type="term" value="C:nucleus"/>
    <property type="evidence" value="ECO:0007669"/>
    <property type="project" value="UniProtKB-SubCell"/>
</dbReference>
<dbReference type="EC" id="2.1.1.56" evidence="3 15"/>
<feature type="site" description="mRNA cap binding" evidence="17">
    <location>
        <position position="225"/>
    </location>
</feature>
<evidence type="ECO:0000256" key="18">
    <source>
        <dbReference type="SAM" id="MobiDB-lite"/>
    </source>
</evidence>
<evidence type="ECO:0000313" key="20">
    <source>
        <dbReference type="EMBL" id="KAH3682752.1"/>
    </source>
</evidence>
<evidence type="ECO:0000256" key="5">
    <source>
        <dbReference type="ARBA" id="ARBA00022664"/>
    </source>
</evidence>
<feature type="binding site" evidence="16">
    <location>
        <position position="298"/>
    </location>
    <ligand>
        <name>S-adenosyl-L-methionine</name>
        <dbReference type="ChEBI" id="CHEBI:59789"/>
    </ligand>
</feature>
<comment type="catalytic activity">
    <reaction evidence="13">
        <text>a 5'-end (5'-triphosphoguanosine)-ribonucleoside in mRNA + S-adenosyl-L-methionine = a 5'-end (N(7)-methyl 5'-triphosphoguanosine)-ribonucleoside in mRNA + S-adenosyl-L-homocysteine</text>
        <dbReference type="Rhea" id="RHEA:67008"/>
        <dbReference type="Rhea" id="RHEA-COMP:17166"/>
        <dbReference type="Rhea" id="RHEA-COMP:17167"/>
        <dbReference type="ChEBI" id="CHEBI:57856"/>
        <dbReference type="ChEBI" id="CHEBI:59789"/>
        <dbReference type="ChEBI" id="CHEBI:156461"/>
        <dbReference type="ChEBI" id="CHEBI:167617"/>
        <dbReference type="EC" id="2.1.1.56"/>
    </reaction>
</comment>
<keyword evidence="7 15" id="KW-0949">S-adenosyl-L-methionine</keyword>
<evidence type="ECO:0000256" key="8">
    <source>
        <dbReference type="ARBA" id="ARBA00022884"/>
    </source>
</evidence>